<organism evidence="2 3">
    <name type="scientific">Edwardsiella tarda ATCC 23685</name>
    <dbReference type="NCBI Taxonomy" id="500638"/>
    <lineage>
        <taxon>Bacteria</taxon>
        <taxon>Pseudomonadati</taxon>
        <taxon>Pseudomonadota</taxon>
        <taxon>Gammaproteobacteria</taxon>
        <taxon>Enterobacterales</taxon>
        <taxon>Hafniaceae</taxon>
        <taxon>Edwardsiella</taxon>
    </lineage>
</organism>
<proteinExistence type="predicted"/>
<keyword evidence="1" id="KW-1133">Transmembrane helix</keyword>
<gene>
    <name evidence="2" type="ORF">EDWATA_01324</name>
</gene>
<comment type="caution">
    <text evidence="2">The sequence shown here is derived from an EMBL/GenBank/DDBJ whole genome shotgun (WGS) entry which is preliminary data.</text>
</comment>
<evidence type="ECO:0000313" key="2">
    <source>
        <dbReference type="EMBL" id="EFE23635.1"/>
    </source>
</evidence>
<feature type="transmembrane region" description="Helical" evidence="1">
    <location>
        <begin position="41"/>
        <end position="61"/>
    </location>
</feature>
<evidence type="ECO:0000256" key="1">
    <source>
        <dbReference type="SAM" id="Phobius"/>
    </source>
</evidence>
<dbReference type="AlphaFoldDB" id="D4F3L4"/>
<dbReference type="Proteomes" id="UP000003692">
    <property type="component" value="Unassembled WGS sequence"/>
</dbReference>
<name>D4F3L4_EDWTA</name>
<keyword evidence="1" id="KW-0472">Membrane</keyword>
<evidence type="ECO:0008006" key="4">
    <source>
        <dbReference type="Google" id="ProtNLM"/>
    </source>
</evidence>
<keyword evidence="1" id="KW-0812">Transmembrane</keyword>
<sequence length="312" mass="35967">MELAKHLQARGYKVYCHSGFSIKLADKVILKKPRRGKINSFLNLFSFFFISLCGLFFKNYIATHHLTAIFNFIKKSKYALVQDLEVDFYPKNYKKIGYLLWRNYIGSKNLIFTNKYLGEKIDVEASKMVRGFSFVPFDFVSKGEKTESEVDALAIIRDGVYKGPQKTVTLMTRLSNANLNIKLINASRQKFNQDYVIENINRCDFLDVLNKTKVFICMSKWEGLGLPNIEAYMLGCKIVSTPIPSALLLKDISDNSVSIINEKMSIEEISNEVSRLTLAPILNFDEKKRRKEIIEISHLLWLDYATHIIERG</sequence>
<evidence type="ECO:0000313" key="3">
    <source>
        <dbReference type="Proteomes" id="UP000003692"/>
    </source>
</evidence>
<dbReference type="SUPFAM" id="SSF53756">
    <property type="entry name" value="UDP-Glycosyltransferase/glycogen phosphorylase"/>
    <property type="match status" value="1"/>
</dbReference>
<dbReference type="EMBL" id="ADGK01000068">
    <property type="protein sequence ID" value="EFE23635.1"/>
    <property type="molecule type" value="Genomic_DNA"/>
</dbReference>
<protein>
    <recommendedName>
        <fullName evidence="4">Glycosyltransferase, group 1 family protein</fullName>
    </recommendedName>
</protein>
<reference evidence="2 3" key="1">
    <citation type="submission" date="2010-02" db="EMBL/GenBank/DDBJ databases">
        <authorList>
            <person name="Weinstock G."/>
            <person name="Sodergren E."/>
            <person name="Clifton S."/>
            <person name="Fulton L."/>
            <person name="Fulton B."/>
            <person name="Courtney L."/>
            <person name="Fronick C."/>
            <person name="Harrison M."/>
            <person name="Strong C."/>
            <person name="Farmer C."/>
            <person name="Delahaunty K."/>
            <person name="Markovic C."/>
            <person name="Hall O."/>
            <person name="Minx P."/>
            <person name="Tomlinson C."/>
            <person name="Mitreva M."/>
            <person name="Nelson J."/>
            <person name="Hou S."/>
            <person name="Wollam A."/>
            <person name="Pepin K.H."/>
            <person name="Johnson M."/>
            <person name="Bhonagiri V."/>
            <person name="Zhang X."/>
            <person name="Suruliraj S."/>
            <person name="Warren W."/>
            <person name="Chinwalla A."/>
            <person name="Mardis E.R."/>
            <person name="Wilson R.K."/>
        </authorList>
    </citation>
    <scope>NUCLEOTIDE SEQUENCE [LARGE SCALE GENOMIC DNA]</scope>
    <source>
        <strain evidence="2 3">ATCC 23685</strain>
    </source>
</reference>
<dbReference type="HOGENOM" id="CLU_841307_0_0_6"/>
<dbReference type="Gene3D" id="3.40.50.2000">
    <property type="entry name" value="Glycogen Phosphorylase B"/>
    <property type="match status" value="1"/>
</dbReference>
<accession>D4F3L4</accession>